<feature type="compositionally biased region" description="Basic and acidic residues" evidence="1">
    <location>
        <begin position="38"/>
        <end position="48"/>
    </location>
</feature>
<accession>A0A212D5H5</accession>
<comment type="caution">
    <text evidence="2">The sequence shown here is derived from an EMBL/GenBank/DDBJ whole genome shotgun (WGS) entry which is preliminary data.</text>
</comment>
<feature type="region of interest" description="Disordered" evidence="1">
    <location>
        <begin position="27"/>
        <end position="70"/>
    </location>
</feature>
<feature type="non-terminal residue" evidence="2">
    <location>
        <position position="177"/>
    </location>
</feature>
<keyword evidence="3" id="KW-1185">Reference proteome</keyword>
<feature type="compositionally biased region" description="Polar residues" evidence="1">
    <location>
        <begin position="49"/>
        <end position="59"/>
    </location>
</feature>
<organism evidence="2 3">
    <name type="scientific">Cervus elaphus hippelaphus</name>
    <name type="common">European red deer</name>
    <dbReference type="NCBI Taxonomy" id="46360"/>
    <lineage>
        <taxon>Eukaryota</taxon>
        <taxon>Metazoa</taxon>
        <taxon>Chordata</taxon>
        <taxon>Craniata</taxon>
        <taxon>Vertebrata</taxon>
        <taxon>Euteleostomi</taxon>
        <taxon>Mammalia</taxon>
        <taxon>Eutheria</taxon>
        <taxon>Laurasiatheria</taxon>
        <taxon>Artiodactyla</taxon>
        <taxon>Ruminantia</taxon>
        <taxon>Pecora</taxon>
        <taxon>Cervidae</taxon>
        <taxon>Cervinae</taxon>
        <taxon>Cervus</taxon>
    </lineage>
</organism>
<dbReference type="Proteomes" id="UP000242450">
    <property type="component" value="Chromosome 7"/>
</dbReference>
<name>A0A212D5H5_CEREH</name>
<feature type="compositionally biased region" description="Basic and acidic residues" evidence="1">
    <location>
        <begin position="60"/>
        <end position="69"/>
    </location>
</feature>
<proteinExistence type="predicted"/>
<evidence type="ECO:0000256" key="1">
    <source>
        <dbReference type="SAM" id="MobiDB-lite"/>
    </source>
</evidence>
<evidence type="ECO:0000313" key="2">
    <source>
        <dbReference type="EMBL" id="OWK13436.1"/>
    </source>
</evidence>
<reference evidence="2 3" key="1">
    <citation type="journal article" date="2018" name="Mol. Genet. Genomics">
        <title>The red deer Cervus elaphus genome CerEla1.0: sequencing, annotating, genes, and chromosomes.</title>
        <authorList>
            <person name="Bana N.A."/>
            <person name="Nyiri A."/>
            <person name="Nagy J."/>
            <person name="Frank K."/>
            <person name="Nagy T."/>
            <person name="Steger V."/>
            <person name="Schiller M."/>
            <person name="Lakatos P."/>
            <person name="Sugar L."/>
            <person name="Horn P."/>
            <person name="Barta E."/>
            <person name="Orosz L."/>
        </authorList>
    </citation>
    <scope>NUCLEOTIDE SEQUENCE [LARGE SCALE GENOMIC DNA]</scope>
    <source>
        <strain evidence="2">Hungarian</strain>
    </source>
</reference>
<dbReference type="EMBL" id="MKHE01000007">
    <property type="protein sequence ID" value="OWK13436.1"/>
    <property type="molecule type" value="Genomic_DNA"/>
</dbReference>
<evidence type="ECO:0000313" key="3">
    <source>
        <dbReference type="Proteomes" id="UP000242450"/>
    </source>
</evidence>
<dbReference type="AlphaFoldDB" id="A0A212D5H5"/>
<sequence length="177" mass="19382">MEGVVGGGAKGPAPQIVRAGAVGLSLQEGRGQALRGDPVPDQRGREKVYSSTKELNSFSRELRPEENRNGDSSAALFTHVRRKLAKPWGGDVRFRATKLKLCVSRCCSVGAVSSSGPTMAKSHVTFATDYSFPLIITCVHFLAWFSYSNQKQKKSDCHLPFPTAQESGHVLMRLYLR</sequence>
<gene>
    <name evidence="2" type="ORF">Celaphus_00014599</name>
</gene>
<protein>
    <submittedName>
        <fullName evidence="2">Uncharacterized protein</fullName>
    </submittedName>
</protein>